<evidence type="ECO:0000313" key="5">
    <source>
        <dbReference type="Proteomes" id="UP000680866"/>
    </source>
</evidence>
<feature type="compositionally biased region" description="Basic and acidic residues" evidence="1">
    <location>
        <begin position="56"/>
        <end position="72"/>
    </location>
</feature>
<feature type="region of interest" description="Disordered" evidence="1">
    <location>
        <begin position="56"/>
        <end position="76"/>
    </location>
</feature>
<dbReference type="InterPro" id="IPR022435">
    <property type="entry name" value="Surface-anchored_actinobac"/>
</dbReference>
<dbReference type="NCBIfam" id="TIGR03773">
    <property type="entry name" value="anch_rpt_wall"/>
    <property type="match status" value="1"/>
</dbReference>
<keyword evidence="5" id="KW-1185">Reference proteome</keyword>
<keyword evidence="2" id="KW-0472">Membrane</keyword>
<keyword evidence="2" id="KW-1133">Transmembrane helix</keyword>
<reference evidence="4" key="1">
    <citation type="submission" date="2020-08" db="EMBL/GenBank/DDBJ databases">
        <title>Whole genome shotgun sequence of Polymorphospora rubra NBRC 101157.</title>
        <authorList>
            <person name="Komaki H."/>
            <person name="Tamura T."/>
        </authorList>
    </citation>
    <scope>NUCLEOTIDE SEQUENCE</scope>
    <source>
        <strain evidence="4">NBRC 101157</strain>
    </source>
</reference>
<proteinExistence type="predicted"/>
<feature type="region of interest" description="Disordered" evidence="1">
    <location>
        <begin position="207"/>
        <end position="227"/>
    </location>
</feature>
<sequence length="500" mass="50958">MRPLRMAAGVLAAVLLGGASPAVAAPPAPRPDLAGADLVSVRVDGGEVSLRLRDARQAARGEAGHRPDDVRLGPDGGLAARVPQRSEFRFLGAAGRPVWALAGGDPALPVLDTTGVTGGAVTLALTGVTGPGGFAAYTLSGFGTPTPLIGSGNGLPDRVRLPAGTRTGGLVWVFDTPGDHELTFTASVAGSGRPAAPATATWRVTVPPIDPPPDAPPPGAGRPEAAVPPARAVAPPVVPAAVPAPAALAATTPAGAGQRKVIDDGHVDMGPTLTDGRWRIRIKDGTVSPPVWRELGDTVLHVRDTAKITVPDGADHAFLGLPGESVWLLPQAQQDGIVWPGWNTQHETVVGGIRGPVTWTLKGVTGPGAFTLFLTGSFGRPQVLFDGTRLPQELDVPLNTHAHGNWGFGAPGVYHLELAMSATTTGGTAVTDTRTLTFAVGDGTDPGQAVPDGGDRDAPGGRLPRTGESWILPAVVGGLLLFGVGVLLVLIGRRRKARAS</sequence>
<evidence type="ECO:0000256" key="3">
    <source>
        <dbReference type="SAM" id="SignalP"/>
    </source>
</evidence>
<feature type="region of interest" description="Disordered" evidence="1">
    <location>
        <begin position="441"/>
        <end position="462"/>
    </location>
</feature>
<dbReference type="RefSeq" id="WP_212816963.1">
    <property type="nucleotide sequence ID" value="NZ_AP023359.1"/>
</dbReference>
<feature type="chain" id="PRO_5032755792" description="Gram-positive cocci surface proteins LPxTG domain-containing protein" evidence="3">
    <location>
        <begin position="25"/>
        <end position="500"/>
    </location>
</feature>
<keyword evidence="2" id="KW-0812">Transmembrane</keyword>
<feature type="signal peptide" evidence="3">
    <location>
        <begin position="1"/>
        <end position="24"/>
    </location>
</feature>
<accession>A0A810N799</accession>
<evidence type="ECO:0000313" key="4">
    <source>
        <dbReference type="EMBL" id="BCJ67658.1"/>
    </source>
</evidence>
<keyword evidence="3" id="KW-0732">Signal</keyword>
<dbReference type="NCBIfam" id="TIGR01167">
    <property type="entry name" value="LPXTG_anchor"/>
    <property type="match status" value="1"/>
</dbReference>
<evidence type="ECO:0008006" key="6">
    <source>
        <dbReference type="Google" id="ProtNLM"/>
    </source>
</evidence>
<dbReference type="Proteomes" id="UP000680866">
    <property type="component" value="Chromosome"/>
</dbReference>
<dbReference type="AlphaFoldDB" id="A0A810N799"/>
<dbReference type="NCBIfam" id="NF038134">
    <property type="entry name" value="choice_anch_M"/>
    <property type="match status" value="2"/>
</dbReference>
<protein>
    <recommendedName>
        <fullName evidence="6">Gram-positive cocci surface proteins LPxTG domain-containing protein</fullName>
    </recommendedName>
</protein>
<dbReference type="EMBL" id="AP023359">
    <property type="protein sequence ID" value="BCJ67658.1"/>
    <property type="molecule type" value="Genomic_DNA"/>
</dbReference>
<dbReference type="InterPro" id="IPR022395">
    <property type="entry name" value="CHP03773_ABC_transptr-like"/>
</dbReference>
<dbReference type="NCBIfam" id="TIGR03769">
    <property type="entry name" value="P_ac_wall_RPT"/>
    <property type="match status" value="1"/>
</dbReference>
<evidence type="ECO:0000256" key="1">
    <source>
        <dbReference type="SAM" id="MobiDB-lite"/>
    </source>
</evidence>
<organism evidence="4 5">
    <name type="scientific">Polymorphospora rubra</name>
    <dbReference type="NCBI Taxonomy" id="338584"/>
    <lineage>
        <taxon>Bacteria</taxon>
        <taxon>Bacillati</taxon>
        <taxon>Actinomycetota</taxon>
        <taxon>Actinomycetes</taxon>
        <taxon>Micromonosporales</taxon>
        <taxon>Micromonosporaceae</taxon>
        <taxon>Polymorphospora</taxon>
    </lineage>
</organism>
<feature type="compositionally biased region" description="Pro residues" evidence="1">
    <location>
        <begin position="208"/>
        <end position="220"/>
    </location>
</feature>
<gene>
    <name evidence="4" type="ORF">Prubr_46790</name>
</gene>
<name>A0A810N799_9ACTN</name>
<dbReference type="KEGG" id="pry:Prubr_46790"/>
<feature type="transmembrane region" description="Helical" evidence="2">
    <location>
        <begin position="470"/>
        <end position="491"/>
    </location>
</feature>
<evidence type="ECO:0000256" key="2">
    <source>
        <dbReference type="SAM" id="Phobius"/>
    </source>
</evidence>